<dbReference type="NCBIfam" id="NF006053">
    <property type="entry name" value="PRK08201.1"/>
    <property type="match status" value="1"/>
</dbReference>
<sequence length="457" mass="50548">MMEQVNLYFSGKRAKLLEELKDFIRIPSVSTSPDFRKEMFRCAQHVAGLLHQAGLEHVKEFSAGGYPIVYGDWLYAPGCPTVLVYGHYDVQPAEPLELWQSPPFQPEIRDEKLFGRGASDNKGQIFLHIKTIEALLELTGRLPFNIKFCIEGEEEIGSPGLSPFLQANQDLLQADLAVISDTAMLGENQPAVCYALRGLLGVQIDVRGPATDLPSGSIYGGAVQNPIHALVHLLSSMRNDNGRIAVKGFYDEVLPVPEQERKALAGLPFRDSDLVKRLNAPELFGEEGYTTLERAWIRPTLEINGIHGGGEGGQTIIPSTAHAHVTCRLVPDQNPQVIFNRLAKHIQEHTPPGVEVTVTAEDPGHKPYMTPINHPAIRLAAEAYENVYGVPCHWIRAGGSIPVVETLADLFDIPVVLMGFGLPDGNVHGPNEYFSLQNFDKGFRTLCFYWLRLKDCL</sequence>
<reference evidence="6" key="1">
    <citation type="submission" date="2017-01" db="EMBL/GenBank/DDBJ databases">
        <authorList>
            <person name="Varghese N."/>
            <person name="Submissions S."/>
        </authorList>
    </citation>
    <scope>NUCLEOTIDE SEQUENCE [LARGE SCALE GENOMIC DNA]</scope>
    <source>
        <strain evidence="6">DSM 45196</strain>
    </source>
</reference>
<dbReference type="NCBIfam" id="NF006579">
    <property type="entry name" value="PRK09104.1"/>
    <property type="match status" value="1"/>
</dbReference>
<dbReference type="PANTHER" id="PTHR43270">
    <property type="entry name" value="BETA-ALA-HIS DIPEPTIDASE"/>
    <property type="match status" value="1"/>
</dbReference>
<evidence type="ECO:0000313" key="6">
    <source>
        <dbReference type="Proteomes" id="UP000186795"/>
    </source>
</evidence>
<dbReference type="GO" id="GO:0006508">
    <property type="term" value="P:proteolysis"/>
    <property type="evidence" value="ECO:0007669"/>
    <property type="project" value="UniProtKB-KW"/>
</dbReference>
<dbReference type="InterPro" id="IPR002933">
    <property type="entry name" value="Peptidase_M20"/>
</dbReference>
<keyword evidence="2" id="KW-0479">Metal-binding</keyword>
<dbReference type="InterPro" id="IPR011650">
    <property type="entry name" value="Peptidase_M20_dimer"/>
</dbReference>
<dbReference type="PANTHER" id="PTHR43270:SF12">
    <property type="entry name" value="SUCCINYL-DIAMINOPIMELATE DESUCCINYLASE"/>
    <property type="match status" value="1"/>
</dbReference>
<proteinExistence type="predicted"/>
<keyword evidence="1" id="KW-0645">Protease</keyword>
<accession>A0A1N7LFQ0</accession>
<dbReference type="SUPFAM" id="SSF53187">
    <property type="entry name" value="Zn-dependent exopeptidases"/>
    <property type="match status" value="1"/>
</dbReference>
<dbReference type="Pfam" id="PF01546">
    <property type="entry name" value="Peptidase_M20"/>
    <property type="match status" value="1"/>
</dbReference>
<evidence type="ECO:0000256" key="1">
    <source>
        <dbReference type="ARBA" id="ARBA00022670"/>
    </source>
</evidence>
<keyword evidence="6" id="KW-1185">Reference proteome</keyword>
<dbReference type="OrthoDB" id="9761532at2"/>
<evidence type="ECO:0000259" key="4">
    <source>
        <dbReference type="Pfam" id="PF07687"/>
    </source>
</evidence>
<feature type="domain" description="Peptidase M20 dimerisation" evidence="4">
    <location>
        <begin position="194"/>
        <end position="353"/>
    </location>
</feature>
<dbReference type="AlphaFoldDB" id="A0A1N7LFQ0"/>
<name>A0A1N7LFQ0_9BACL</name>
<dbReference type="Gene3D" id="3.40.630.10">
    <property type="entry name" value="Zn peptidases"/>
    <property type="match status" value="1"/>
</dbReference>
<dbReference type="Pfam" id="PF07687">
    <property type="entry name" value="M20_dimer"/>
    <property type="match status" value="1"/>
</dbReference>
<dbReference type="NCBIfam" id="NF005914">
    <property type="entry name" value="PRK07907.1"/>
    <property type="match status" value="1"/>
</dbReference>
<dbReference type="InterPro" id="IPR051458">
    <property type="entry name" value="Cyt/Met_Dipeptidase"/>
</dbReference>
<evidence type="ECO:0000256" key="3">
    <source>
        <dbReference type="ARBA" id="ARBA00022801"/>
    </source>
</evidence>
<dbReference type="Gene3D" id="3.30.70.360">
    <property type="match status" value="1"/>
</dbReference>
<dbReference type="GO" id="GO:0008233">
    <property type="term" value="F:peptidase activity"/>
    <property type="evidence" value="ECO:0007669"/>
    <property type="project" value="UniProtKB-KW"/>
</dbReference>
<dbReference type="EMBL" id="FTOD01000004">
    <property type="protein sequence ID" value="SIS72623.1"/>
    <property type="molecule type" value="Genomic_DNA"/>
</dbReference>
<evidence type="ECO:0000256" key="2">
    <source>
        <dbReference type="ARBA" id="ARBA00022723"/>
    </source>
</evidence>
<protein>
    <submittedName>
        <fullName evidence="5">Acetylornithine deacetylase/Succinyl-diaminopimelate desuccinylase</fullName>
    </submittedName>
</protein>
<evidence type="ECO:0000313" key="5">
    <source>
        <dbReference type="EMBL" id="SIS72623.1"/>
    </source>
</evidence>
<keyword evidence="3" id="KW-0378">Hydrolase</keyword>
<dbReference type="GO" id="GO:0046872">
    <property type="term" value="F:metal ion binding"/>
    <property type="evidence" value="ECO:0007669"/>
    <property type="project" value="UniProtKB-KW"/>
</dbReference>
<organism evidence="5 6">
    <name type="scientific">Kroppenstedtia eburnea</name>
    <dbReference type="NCBI Taxonomy" id="714067"/>
    <lineage>
        <taxon>Bacteria</taxon>
        <taxon>Bacillati</taxon>
        <taxon>Bacillota</taxon>
        <taxon>Bacilli</taxon>
        <taxon>Bacillales</taxon>
        <taxon>Thermoactinomycetaceae</taxon>
        <taxon>Kroppenstedtia</taxon>
    </lineage>
</organism>
<dbReference type="RefSeq" id="WP_084189968.1">
    <property type="nucleotide sequence ID" value="NZ_CP048103.1"/>
</dbReference>
<gene>
    <name evidence="5" type="ORF">SAMN05421790_104144</name>
</gene>
<dbReference type="Proteomes" id="UP000186795">
    <property type="component" value="Unassembled WGS sequence"/>
</dbReference>